<feature type="compositionally biased region" description="Polar residues" evidence="1">
    <location>
        <begin position="232"/>
        <end position="250"/>
    </location>
</feature>
<protein>
    <submittedName>
        <fullName evidence="2">Uncharacterized protein</fullName>
    </submittedName>
</protein>
<evidence type="ECO:0000313" key="2">
    <source>
        <dbReference type="EMBL" id="KAJ9658920.1"/>
    </source>
</evidence>
<dbReference type="Proteomes" id="UP001172684">
    <property type="component" value="Unassembled WGS sequence"/>
</dbReference>
<dbReference type="EMBL" id="JAPDRL010000081">
    <property type="protein sequence ID" value="KAJ9658920.1"/>
    <property type="molecule type" value="Genomic_DNA"/>
</dbReference>
<comment type="caution">
    <text evidence="2">The sequence shown here is derived from an EMBL/GenBank/DDBJ whole genome shotgun (WGS) entry which is preliminary data.</text>
</comment>
<sequence length="275" mass="31469">MASPFSYHQGFSFSPQEHQGGLNDTQLVGTPPINVSQTPRASYRTLSDRTRDAAHLQTQLDPDRLRFLELDEWDGINSYEEEVPTLLHYSVEWKVVVNNKVVARDTEQDVVLVPIAYWHMVLEPKLQKLLQKKYGANRQVQCDDTNVIVSVSDRTQRDLVKRFDELKIEWPIIAKQLEEWSERFRSEQGNALRDHNDVPEEIREQLLLEERQRLERQAKPSSTTSTPYPPINITNVLPQSHQSPSVSSIEATPAAVAQAEGDVALLPEKERPGQQ</sequence>
<feature type="compositionally biased region" description="Polar residues" evidence="1">
    <location>
        <begin position="11"/>
        <end position="40"/>
    </location>
</feature>
<proteinExistence type="predicted"/>
<feature type="region of interest" description="Disordered" evidence="1">
    <location>
        <begin position="214"/>
        <end position="275"/>
    </location>
</feature>
<reference evidence="2" key="1">
    <citation type="submission" date="2022-10" db="EMBL/GenBank/DDBJ databases">
        <title>Culturing micro-colonial fungi from biological soil crusts in the Mojave desert and describing Neophaeococcomyces mojavensis, and introducing the new genera and species Taxawa tesnikishii.</title>
        <authorList>
            <person name="Kurbessoian T."/>
            <person name="Stajich J.E."/>
        </authorList>
    </citation>
    <scope>NUCLEOTIDE SEQUENCE</scope>
    <source>
        <strain evidence="2">TK_1</strain>
    </source>
</reference>
<evidence type="ECO:0000313" key="3">
    <source>
        <dbReference type="Proteomes" id="UP001172684"/>
    </source>
</evidence>
<accession>A0ABQ9NIX6</accession>
<gene>
    <name evidence="2" type="ORF">H2201_007570</name>
</gene>
<evidence type="ECO:0000256" key="1">
    <source>
        <dbReference type="SAM" id="MobiDB-lite"/>
    </source>
</evidence>
<name>A0ABQ9NIX6_9PEZI</name>
<organism evidence="2 3">
    <name type="scientific">Coniosporium apollinis</name>
    <dbReference type="NCBI Taxonomy" id="61459"/>
    <lineage>
        <taxon>Eukaryota</taxon>
        <taxon>Fungi</taxon>
        <taxon>Dikarya</taxon>
        <taxon>Ascomycota</taxon>
        <taxon>Pezizomycotina</taxon>
        <taxon>Dothideomycetes</taxon>
        <taxon>Dothideomycetes incertae sedis</taxon>
        <taxon>Coniosporium</taxon>
    </lineage>
</organism>
<feature type="region of interest" description="Disordered" evidence="1">
    <location>
        <begin position="11"/>
        <end position="41"/>
    </location>
</feature>
<keyword evidence="3" id="KW-1185">Reference proteome</keyword>